<dbReference type="EMBL" id="JACXVP010000006">
    <property type="protein sequence ID" value="KAG5602703.1"/>
    <property type="molecule type" value="Genomic_DNA"/>
</dbReference>
<reference evidence="2 3" key="1">
    <citation type="submission" date="2020-09" db="EMBL/GenBank/DDBJ databases">
        <title>De no assembly of potato wild relative species, Solanum commersonii.</title>
        <authorList>
            <person name="Cho K."/>
        </authorList>
    </citation>
    <scope>NUCLEOTIDE SEQUENCE [LARGE SCALE GENOMIC DNA]</scope>
    <source>
        <strain evidence="2">LZ3.2</strain>
        <tissue evidence="2">Leaf</tissue>
    </source>
</reference>
<protein>
    <submittedName>
        <fullName evidence="2">Uncharacterized protein</fullName>
    </submittedName>
</protein>
<organism evidence="2 3">
    <name type="scientific">Solanum commersonii</name>
    <name type="common">Commerson's wild potato</name>
    <name type="synonym">Commerson's nightshade</name>
    <dbReference type="NCBI Taxonomy" id="4109"/>
    <lineage>
        <taxon>Eukaryota</taxon>
        <taxon>Viridiplantae</taxon>
        <taxon>Streptophyta</taxon>
        <taxon>Embryophyta</taxon>
        <taxon>Tracheophyta</taxon>
        <taxon>Spermatophyta</taxon>
        <taxon>Magnoliopsida</taxon>
        <taxon>eudicotyledons</taxon>
        <taxon>Gunneridae</taxon>
        <taxon>Pentapetalae</taxon>
        <taxon>asterids</taxon>
        <taxon>lamiids</taxon>
        <taxon>Solanales</taxon>
        <taxon>Solanaceae</taxon>
        <taxon>Solanoideae</taxon>
        <taxon>Solaneae</taxon>
        <taxon>Solanum</taxon>
    </lineage>
</organism>
<dbReference type="Proteomes" id="UP000824120">
    <property type="component" value="Chromosome 6"/>
</dbReference>
<proteinExistence type="predicted"/>
<feature type="compositionally biased region" description="Low complexity" evidence="1">
    <location>
        <begin position="1"/>
        <end position="16"/>
    </location>
</feature>
<name>A0A9J5YSD9_SOLCO</name>
<dbReference type="AlphaFoldDB" id="A0A9J5YSD9"/>
<evidence type="ECO:0000256" key="1">
    <source>
        <dbReference type="SAM" id="MobiDB-lite"/>
    </source>
</evidence>
<evidence type="ECO:0000313" key="2">
    <source>
        <dbReference type="EMBL" id="KAG5602703.1"/>
    </source>
</evidence>
<comment type="caution">
    <text evidence="2">The sequence shown here is derived from an EMBL/GenBank/DDBJ whole genome shotgun (WGS) entry which is preliminary data.</text>
</comment>
<gene>
    <name evidence="2" type="ORF">H5410_034073</name>
</gene>
<evidence type="ECO:0000313" key="3">
    <source>
        <dbReference type="Proteomes" id="UP000824120"/>
    </source>
</evidence>
<sequence>MEQLTLLKPSSSSSKLTQEDTSIEADTNLAGDSQPQELLGSTAAHSNLSSPIMSIGQTVRDLLRRVTGNSSKCQSDGTSDRPGT</sequence>
<accession>A0A9J5YSD9</accession>
<feature type="region of interest" description="Disordered" evidence="1">
    <location>
        <begin position="1"/>
        <end position="35"/>
    </location>
</feature>
<keyword evidence="3" id="KW-1185">Reference proteome</keyword>